<dbReference type="EMBL" id="CP086355">
    <property type="protein sequence ID" value="UNI15550.1"/>
    <property type="molecule type" value="Genomic_DNA"/>
</dbReference>
<dbReference type="Pfam" id="PF22974">
    <property type="entry name" value="DUF7029"/>
    <property type="match status" value="1"/>
</dbReference>
<feature type="domain" description="DUF7029" evidence="2">
    <location>
        <begin position="109"/>
        <end position="203"/>
    </location>
</feature>
<reference evidence="3" key="1">
    <citation type="submission" date="2021-11" db="EMBL/GenBank/DDBJ databases">
        <title>Purpureocillium_takamizusanense_genome.</title>
        <authorList>
            <person name="Nguyen N.-H."/>
        </authorList>
    </citation>
    <scope>NUCLEOTIDE SEQUENCE</scope>
    <source>
        <strain evidence="3">PT3</strain>
    </source>
</reference>
<sequence length="572" mass="62679">MRGVFLAICLVAAVRVAALPTGGTENTSSPASTAIPTRTNKFGFSGTQTATFHSASSAVTLAPNVHWTEDTKEVKNVIPLSPRERSYLYYGAGDPSEKGPFGVITYNFVSPSVNLDHSDHIKAVYDKNEGLKLTFTNKEAFNHATDTWHPKDRGLILVVYIDGCEAHKSGERCYFKASSLDVRPQDMTIIVSCKAHHPNDLIASGESHWGWWDPGSSPARRSLESPGKGGEPANDVLMEHIYPGAYSKRENEEPTGRGRFWTWIDDYIIKPFKKGAKSVWTSLAINHDFNRNLPFKFPESPEKYSVLSPWGAGILLSSVSMGSKPNQSADIYCVGCGASGNATLSGKVKWTPFTGMTEGQVYLHLDARFALKIGIDAHAQSSHNFTKQLYNRTFDATSFGGFSVVPGMDVAVNANITTNSLSEGRLLAGAEMDVQDAHVVYDLVEPSRNNVGGWYPQPKPIIESNDTLIAEAKLSLPLRVSCRILIHSVDYGTAWITHEPSVNFTAQSAKWAELEGGEVNRGSNGTDTCTGIRTRLSWRNKLLASAKIPFVGRKEFLLWDSYERPIGPSCIP</sequence>
<accession>A0A9Q8Q9L0</accession>
<evidence type="ECO:0000313" key="4">
    <source>
        <dbReference type="Proteomes" id="UP000829364"/>
    </source>
</evidence>
<dbReference type="Proteomes" id="UP000829364">
    <property type="component" value="Chromosome 2"/>
</dbReference>
<evidence type="ECO:0000259" key="2">
    <source>
        <dbReference type="Pfam" id="PF22974"/>
    </source>
</evidence>
<protein>
    <recommendedName>
        <fullName evidence="2">DUF7029 domain-containing protein</fullName>
    </recommendedName>
</protein>
<evidence type="ECO:0000256" key="1">
    <source>
        <dbReference type="SAM" id="SignalP"/>
    </source>
</evidence>
<gene>
    <name evidence="3" type="ORF">JDV02_002074</name>
</gene>
<proteinExistence type="predicted"/>
<dbReference type="OrthoDB" id="160645at2759"/>
<dbReference type="RefSeq" id="XP_047839031.1">
    <property type="nucleotide sequence ID" value="XM_047983061.1"/>
</dbReference>
<keyword evidence="1" id="KW-0732">Signal</keyword>
<dbReference type="KEGG" id="ptkz:JDV02_002074"/>
<dbReference type="AlphaFoldDB" id="A0A9Q8Q9L0"/>
<organism evidence="3 4">
    <name type="scientific">Purpureocillium takamizusanense</name>
    <dbReference type="NCBI Taxonomy" id="2060973"/>
    <lineage>
        <taxon>Eukaryota</taxon>
        <taxon>Fungi</taxon>
        <taxon>Dikarya</taxon>
        <taxon>Ascomycota</taxon>
        <taxon>Pezizomycotina</taxon>
        <taxon>Sordariomycetes</taxon>
        <taxon>Hypocreomycetidae</taxon>
        <taxon>Hypocreales</taxon>
        <taxon>Ophiocordycipitaceae</taxon>
        <taxon>Purpureocillium</taxon>
    </lineage>
</organism>
<dbReference type="InterPro" id="IPR054293">
    <property type="entry name" value="DUF7029"/>
</dbReference>
<keyword evidence="4" id="KW-1185">Reference proteome</keyword>
<feature type="chain" id="PRO_5040381720" description="DUF7029 domain-containing protein" evidence="1">
    <location>
        <begin position="19"/>
        <end position="572"/>
    </location>
</feature>
<feature type="signal peptide" evidence="1">
    <location>
        <begin position="1"/>
        <end position="18"/>
    </location>
</feature>
<name>A0A9Q8Q9L0_9HYPO</name>
<evidence type="ECO:0000313" key="3">
    <source>
        <dbReference type="EMBL" id="UNI15550.1"/>
    </source>
</evidence>
<dbReference type="GeneID" id="72064035"/>